<comment type="caution">
    <text evidence="1">The sequence shown here is derived from an EMBL/GenBank/DDBJ whole genome shotgun (WGS) entry which is preliminary data.</text>
</comment>
<dbReference type="AlphaFoldDB" id="A0A4R5Q809"/>
<gene>
    <name evidence="1" type="ORF">E2C06_33660</name>
</gene>
<proteinExistence type="predicted"/>
<protein>
    <submittedName>
        <fullName evidence="1">Uncharacterized protein</fullName>
    </submittedName>
</protein>
<sequence length="126" mass="14067">MTTAISHRTWHLHGIIDGIPTTGYRGAPEAHAECQRLAAALLDARRAFRHATLAGEFGAAISAELAWCTSAAELRRELASLRRPKLQPFSTEEIDTAVLGLRRYADAMFDYEPEDELEEDEPDEEE</sequence>
<dbReference type="EMBL" id="SMSJ01000140">
    <property type="protein sequence ID" value="TDH58237.1"/>
    <property type="molecule type" value="Genomic_DNA"/>
</dbReference>
<name>A0A4R5Q809_9PROT</name>
<evidence type="ECO:0000313" key="2">
    <source>
        <dbReference type="Proteomes" id="UP000295096"/>
    </source>
</evidence>
<organism evidence="1 2">
    <name type="scientific">Dankookia rubra</name>
    <dbReference type="NCBI Taxonomy" id="1442381"/>
    <lineage>
        <taxon>Bacteria</taxon>
        <taxon>Pseudomonadati</taxon>
        <taxon>Pseudomonadota</taxon>
        <taxon>Alphaproteobacteria</taxon>
        <taxon>Acetobacterales</taxon>
        <taxon>Roseomonadaceae</taxon>
        <taxon>Dankookia</taxon>
    </lineage>
</organism>
<reference evidence="1 2" key="1">
    <citation type="journal article" date="2016" name="J. Microbiol.">
        <title>Dankookia rubra gen. nov., sp. nov., an alphaproteobacterium isolated from sediment of a shallow stream.</title>
        <authorList>
            <person name="Kim W.H."/>
            <person name="Kim D.H."/>
            <person name="Kang K."/>
            <person name="Ahn T.Y."/>
        </authorList>
    </citation>
    <scope>NUCLEOTIDE SEQUENCE [LARGE SCALE GENOMIC DNA]</scope>
    <source>
        <strain evidence="1 2">JCM30602</strain>
    </source>
</reference>
<dbReference type="RefSeq" id="WP_133292927.1">
    <property type="nucleotide sequence ID" value="NZ_SMSJ01000140.1"/>
</dbReference>
<evidence type="ECO:0000313" key="1">
    <source>
        <dbReference type="EMBL" id="TDH58237.1"/>
    </source>
</evidence>
<keyword evidence="2" id="KW-1185">Reference proteome</keyword>
<accession>A0A4R5Q809</accession>
<dbReference type="Proteomes" id="UP000295096">
    <property type="component" value="Unassembled WGS sequence"/>
</dbReference>